<feature type="binding site" evidence="7">
    <location>
        <position position="310"/>
    </location>
    <ligand>
        <name>Zn(2+)</name>
        <dbReference type="ChEBI" id="CHEBI:29105"/>
    </ligand>
</feature>
<organism evidence="9 10">
    <name type="scientific">Periweissella cryptocerci</name>
    <dbReference type="NCBI Taxonomy" id="2506420"/>
    <lineage>
        <taxon>Bacteria</taxon>
        <taxon>Bacillati</taxon>
        <taxon>Bacillota</taxon>
        <taxon>Bacilli</taxon>
        <taxon>Lactobacillales</taxon>
        <taxon>Lactobacillaceae</taxon>
        <taxon>Periweissella</taxon>
    </lineage>
</organism>
<feature type="binding site" evidence="7">
    <location>
        <position position="193"/>
    </location>
    <ligand>
        <name>substrate</name>
    </ligand>
</feature>
<dbReference type="HAMAP" id="MF_00168">
    <property type="entry name" value="Q_tRNA_Tgt"/>
    <property type="match status" value="1"/>
</dbReference>
<evidence type="ECO:0000256" key="7">
    <source>
        <dbReference type="HAMAP-Rule" id="MF_00168"/>
    </source>
</evidence>
<keyword evidence="10" id="KW-1185">Reference proteome</keyword>
<evidence type="ECO:0000256" key="6">
    <source>
        <dbReference type="ARBA" id="ARBA00050112"/>
    </source>
</evidence>
<dbReference type="SUPFAM" id="SSF51713">
    <property type="entry name" value="tRNA-guanine transglycosylase"/>
    <property type="match status" value="1"/>
</dbReference>
<feature type="domain" description="tRNA-guanine(15) transglycosylase-like" evidence="8">
    <location>
        <begin position="17"/>
        <end position="371"/>
    </location>
</feature>
<dbReference type="Proteomes" id="UP000292886">
    <property type="component" value="Chromosome"/>
</dbReference>
<feature type="binding site" evidence="7">
    <location>
        <begin position="96"/>
        <end position="100"/>
    </location>
    <ligand>
        <name>substrate</name>
    </ligand>
</feature>
<dbReference type="EMBL" id="CP037940">
    <property type="protein sequence ID" value="QBO36780.1"/>
    <property type="molecule type" value="Genomic_DNA"/>
</dbReference>
<comment type="pathway">
    <text evidence="7">tRNA modification; tRNA-queuosine biosynthesis.</text>
</comment>
<proteinExistence type="inferred from homology"/>
<dbReference type="GO" id="GO:0008479">
    <property type="term" value="F:tRNA-guanosine(34) queuine transglycosylase activity"/>
    <property type="evidence" value="ECO:0007669"/>
    <property type="project" value="UniProtKB-UniRule"/>
</dbReference>
<evidence type="ECO:0000259" key="8">
    <source>
        <dbReference type="Pfam" id="PF01702"/>
    </source>
</evidence>
<dbReference type="EC" id="2.4.2.29" evidence="7"/>
<dbReference type="Gene3D" id="3.20.20.105">
    <property type="entry name" value="Queuine tRNA-ribosyltransferase-like"/>
    <property type="match status" value="1"/>
</dbReference>
<dbReference type="UniPathway" id="UPA00392"/>
<dbReference type="InterPro" id="IPR036511">
    <property type="entry name" value="TGT-like_sf"/>
</dbReference>
<dbReference type="InterPro" id="IPR004803">
    <property type="entry name" value="TGT"/>
</dbReference>
<feature type="binding site" evidence="7">
    <location>
        <position position="308"/>
    </location>
    <ligand>
        <name>Zn(2+)</name>
        <dbReference type="ChEBI" id="CHEBI:29105"/>
    </ligand>
</feature>
<accession>A0A4P6YVG2</accession>
<dbReference type="InterPro" id="IPR050076">
    <property type="entry name" value="ArchSynthase1/Queuine_TRR"/>
</dbReference>
<gene>
    <name evidence="7 9" type="primary">tgt</name>
    <name evidence="9" type="ORF">EQG49_10065</name>
</gene>
<evidence type="ECO:0000313" key="9">
    <source>
        <dbReference type="EMBL" id="QBO36780.1"/>
    </source>
</evidence>
<evidence type="ECO:0000256" key="2">
    <source>
        <dbReference type="ARBA" id="ARBA00022679"/>
    </source>
</evidence>
<sequence>MTEPAIKYRLIHEDKHTGARLGEIITPHGTYPTPMFMPVGTQASVKNISTRELKEMGAEFILGNTYHLWLRPGDELIAEAGGLHKFMNWDQPILTDSGGFQVFSLAGNRSIKEEGVTFKNHLNGDTMFLSPEKAMSIENNLGSDVMMSLDEAIPYFETYDYVKNSVERTSRWAERGLNAHRRPEDQGLFGIVQGAGFKSLRKQSAADLVSMDFPGYAVGGLSVGESKVEMNRVLDFTTPLLPADKPRYLMGVGSADSLIDGAMRGIDMFDCVLPTRIARKGTLMTHHGRLVVKNGKYKADFRPIDDECDCYVCQNYTRAYLRHLFNANELHGQNLASYHNLYFLLKMMEDLRTAIANDQVLEFREMVFAQYGFDQVNARNF</sequence>
<keyword evidence="2 7" id="KW-0808">Transferase</keyword>
<comment type="function">
    <text evidence="7">Catalyzes the base-exchange of a guanine (G) residue with the queuine precursor 7-aminomethyl-7-deazaguanine (PreQ1) at position 34 (anticodon wobble position) in tRNAs with GU(N) anticodons (tRNA-Asp, -Asn, -His and -Tyr). Catalysis occurs through a double-displacement mechanism. The nucleophile active site attacks the C1' of nucleotide 34 to detach the guanine base from the RNA, forming a covalent enzyme-RNA intermediate. The proton acceptor active site deprotonates the incoming PreQ1, allowing a nucleophilic attack on the C1' of the ribose to form the product. After dissociation, two additional enzymatic reactions on the tRNA convert PreQ1 to queuine (Q), resulting in the hypermodified nucleoside queuosine (7-(((4,5-cis-dihydroxy-2-cyclopenten-1-yl)amino)methyl)-7-deazaguanosine).</text>
</comment>
<comment type="cofactor">
    <cofactor evidence="7">
        <name>Zn(2+)</name>
        <dbReference type="ChEBI" id="CHEBI:29105"/>
    </cofactor>
    <text evidence="7">Binds 1 zinc ion per subunit.</text>
</comment>
<dbReference type="GO" id="GO:0046872">
    <property type="term" value="F:metal ion binding"/>
    <property type="evidence" value="ECO:0007669"/>
    <property type="project" value="UniProtKB-KW"/>
</dbReference>
<reference evidence="10" key="1">
    <citation type="submission" date="2019-03" db="EMBL/GenBank/DDBJ databases">
        <title>Weissella sp. 26KH-42 Genome sequencing.</title>
        <authorList>
            <person name="Heo J."/>
            <person name="Kim S.-J."/>
            <person name="Kim J.-S."/>
            <person name="Hong S.-B."/>
            <person name="Kwon S.-W."/>
        </authorList>
    </citation>
    <scope>NUCLEOTIDE SEQUENCE [LARGE SCALE GENOMIC DNA]</scope>
    <source>
        <strain evidence="10">26KH-42</strain>
    </source>
</reference>
<dbReference type="Pfam" id="PF01702">
    <property type="entry name" value="TGT"/>
    <property type="match status" value="1"/>
</dbReference>
<dbReference type="KEGG" id="wei:EQG49_10065"/>
<name>A0A4P6YVG2_9LACO</name>
<comment type="subunit">
    <text evidence="7">Homodimer. Within each dimer, one monomer is responsible for RNA recognition and catalysis, while the other monomer binds to the replacement base PreQ1.</text>
</comment>
<keyword evidence="3 7" id="KW-0819">tRNA processing</keyword>
<feature type="active site" description="Proton acceptor" evidence="7">
    <location>
        <position position="96"/>
    </location>
</feature>
<keyword evidence="7" id="KW-0479">Metal-binding</keyword>
<feature type="region of interest" description="RNA binding" evidence="7">
    <location>
        <begin position="251"/>
        <end position="257"/>
    </location>
</feature>
<dbReference type="PANTHER" id="PTHR46499">
    <property type="entry name" value="QUEUINE TRNA-RIBOSYLTRANSFERASE"/>
    <property type="match status" value="1"/>
</dbReference>
<dbReference type="AlphaFoldDB" id="A0A4P6YVG2"/>
<evidence type="ECO:0000256" key="1">
    <source>
        <dbReference type="ARBA" id="ARBA00022676"/>
    </source>
</evidence>
<evidence type="ECO:0000256" key="3">
    <source>
        <dbReference type="ARBA" id="ARBA00022694"/>
    </source>
</evidence>
<dbReference type="NCBIfam" id="TIGR00449">
    <property type="entry name" value="tgt_general"/>
    <property type="match status" value="1"/>
</dbReference>
<dbReference type="FunFam" id="3.20.20.105:FF:000001">
    <property type="entry name" value="Queuine tRNA-ribosyltransferase"/>
    <property type="match status" value="1"/>
</dbReference>
<dbReference type="PANTHER" id="PTHR46499:SF1">
    <property type="entry name" value="QUEUINE TRNA-RIBOSYLTRANSFERASE"/>
    <property type="match status" value="1"/>
</dbReference>
<dbReference type="GO" id="GO:0005829">
    <property type="term" value="C:cytosol"/>
    <property type="evidence" value="ECO:0007669"/>
    <property type="project" value="TreeGrafter"/>
</dbReference>
<keyword evidence="5 7" id="KW-0862">Zinc</keyword>
<feature type="region of interest" description="RNA binding; important for wobble base 34 recognition" evidence="7">
    <location>
        <begin position="275"/>
        <end position="279"/>
    </location>
</feature>
<evidence type="ECO:0000256" key="5">
    <source>
        <dbReference type="ARBA" id="ARBA00022833"/>
    </source>
</evidence>
<evidence type="ECO:0000313" key="10">
    <source>
        <dbReference type="Proteomes" id="UP000292886"/>
    </source>
</evidence>
<dbReference type="GO" id="GO:0008616">
    <property type="term" value="P:tRNA queuosine(34) biosynthetic process"/>
    <property type="evidence" value="ECO:0007669"/>
    <property type="project" value="UniProtKB-UniRule"/>
</dbReference>
<dbReference type="OrthoDB" id="9805417at2"/>
<comment type="similarity">
    <text evidence="7">Belongs to the queuine tRNA-ribosyltransferase family.</text>
</comment>
<feature type="binding site" evidence="7">
    <location>
        <position position="339"/>
    </location>
    <ligand>
        <name>Zn(2+)</name>
        <dbReference type="ChEBI" id="CHEBI:29105"/>
    </ligand>
</feature>
<dbReference type="RefSeq" id="WP_133363857.1">
    <property type="nucleotide sequence ID" value="NZ_CP037940.1"/>
</dbReference>
<feature type="binding site" evidence="7">
    <location>
        <position position="150"/>
    </location>
    <ligand>
        <name>substrate</name>
    </ligand>
</feature>
<feature type="binding site" evidence="7">
    <location>
        <position position="313"/>
    </location>
    <ligand>
        <name>Zn(2+)</name>
        <dbReference type="ChEBI" id="CHEBI:29105"/>
    </ligand>
</feature>
<keyword evidence="1 7" id="KW-0328">Glycosyltransferase</keyword>
<comment type="catalytic activity">
    <reaction evidence="6 7">
        <text>7-aminomethyl-7-carbaguanine + guanosine(34) in tRNA = 7-aminomethyl-7-carbaguanosine(34) in tRNA + guanine</text>
        <dbReference type="Rhea" id="RHEA:24104"/>
        <dbReference type="Rhea" id="RHEA-COMP:10341"/>
        <dbReference type="Rhea" id="RHEA-COMP:10342"/>
        <dbReference type="ChEBI" id="CHEBI:16235"/>
        <dbReference type="ChEBI" id="CHEBI:58703"/>
        <dbReference type="ChEBI" id="CHEBI:74269"/>
        <dbReference type="ChEBI" id="CHEBI:82833"/>
        <dbReference type="EC" id="2.4.2.29"/>
    </reaction>
</comment>
<protein>
    <recommendedName>
        <fullName evidence="7">Queuine tRNA-ribosyltransferase</fullName>
        <ecNumber evidence="7">2.4.2.29</ecNumber>
    </recommendedName>
    <alternativeName>
        <fullName evidence="7">Guanine insertion enzyme</fullName>
    </alternativeName>
    <alternativeName>
        <fullName evidence="7">tRNA-guanine transglycosylase</fullName>
    </alternativeName>
</protein>
<feature type="binding site" evidence="7">
    <location>
        <position position="220"/>
    </location>
    <ligand>
        <name>substrate</name>
    </ligand>
</feature>
<feature type="active site" description="Nucleophile" evidence="7">
    <location>
        <position position="270"/>
    </location>
</feature>
<dbReference type="NCBIfam" id="TIGR00430">
    <property type="entry name" value="Q_tRNA_tgt"/>
    <property type="match status" value="1"/>
</dbReference>
<evidence type="ECO:0000256" key="4">
    <source>
        <dbReference type="ARBA" id="ARBA00022785"/>
    </source>
</evidence>
<dbReference type="InterPro" id="IPR002616">
    <property type="entry name" value="tRNA_ribo_trans-like"/>
</dbReference>
<keyword evidence="4 7" id="KW-0671">Queuosine biosynthesis</keyword>